<dbReference type="InterPro" id="IPR036879">
    <property type="entry name" value="TF_MADSbox_sf"/>
</dbReference>
<gene>
    <name evidence="7" type="ORF">GIB67_006582</name>
</gene>
<feature type="domain" description="MADS-box" evidence="6">
    <location>
        <begin position="1"/>
        <end position="61"/>
    </location>
</feature>
<evidence type="ECO:0000256" key="5">
    <source>
        <dbReference type="ARBA" id="ARBA00023242"/>
    </source>
</evidence>
<dbReference type="OrthoDB" id="1898716at2759"/>
<dbReference type="Proteomes" id="UP000541444">
    <property type="component" value="Unassembled WGS sequence"/>
</dbReference>
<reference evidence="7 8" key="1">
    <citation type="journal article" date="2020" name="IScience">
        <title>Genome Sequencing of the Endangered Kingdonia uniflora (Circaeasteraceae, Ranunculales) Reveals Potential Mechanisms of Evolutionary Specialization.</title>
        <authorList>
            <person name="Sun Y."/>
            <person name="Deng T."/>
            <person name="Zhang A."/>
            <person name="Moore M.J."/>
            <person name="Landis J.B."/>
            <person name="Lin N."/>
            <person name="Zhang H."/>
            <person name="Zhang X."/>
            <person name="Huang J."/>
            <person name="Zhang X."/>
            <person name="Sun H."/>
            <person name="Wang H."/>
        </authorList>
    </citation>
    <scope>NUCLEOTIDE SEQUENCE [LARGE SCALE GENOMIC DNA]</scope>
    <source>
        <strain evidence="7">TB1705</strain>
        <tissue evidence="7">Leaf</tissue>
    </source>
</reference>
<dbReference type="PANTHER" id="PTHR11945">
    <property type="entry name" value="MADS BOX PROTEIN"/>
    <property type="match status" value="1"/>
</dbReference>
<evidence type="ECO:0000256" key="4">
    <source>
        <dbReference type="ARBA" id="ARBA00023163"/>
    </source>
</evidence>
<evidence type="ECO:0000313" key="7">
    <source>
        <dbReference type="EMBL" id="KAF6141137.1"/>
    </source>
</evidence>
<evidence type="ECO:0000256" key="3">
    <source>
        <dbReference type="ARBA" id="ARBA00023125"/>
    </source>
</evidence>
<dbReference type="GO" id="GO:0005634">
    <property type="term" value="C:nucleus"/>
    <property type="evidence" value="ECO:0007669"/>
    <property type="project" value="UniProtKB-SubCell"/>
</dbReference>
<comment type="caution">
    <text evidence="7">The sequence shown here is derived from an EMBL/GenBank/DDBJ whole genome shotgun (WGS) entry which is preliminary data.</text>
</comment>
<dbReference type="SMART" id="SM00432">
    <property type="entry name" value="MADS"/>
    <property type="match status" value="1"/>
</dbReference>
<dbReference type="InterPro" id="IPR002100">
    <property type="entry name" value="TF_MADSbox"/>
</dbReference>
<dbReference type="GO" id="GO:0000978">
    <property type="term" value="F:RNA polymerase II cis-regulatory region sequence-specific DNA binding"/>
    <property type="evidence" value="ECO:0007669"/>
    <property type="project" value="TreeGrafter"/>
</dbReference>
<evidence type="ECO:0000313" key="8">
    <source>
        <dbReference type="Proteomes" id="UP000541444"/>
    </source>
</evidence>
<proteinExistence type="predicted"/>
<dbReference type="PRINTS" id="PR00404">
    <property type="entry name" value="MADSDOMAIN"/>
</dbReference>
<keyword evidence="8" id="KW-1185">Reference proteome</keyword>
<keyword evidence="2" id="KW-0805">Transcription regulation</keyword>
<comment type="subcellular location">
    <subcellularLocation>
        <location evidence="1">Nucleus</location>
    </subcellularLocation>
</comment>
<dbReference type="SUPFAM" id="SSF55455">
    <property type="entry name" value="SRF-like"/>
    <property type="match status" value="1"/>
</dbReference>
<name>A0A7J7LET2_9MAGN</name>
<organism evidence="7 8">
    <name type="scientific">Kingdonia uniflora</name>
    <dbReference type="NCBI Taxonomy" id="39325"/>
    <lineage>
        <taxon>Eukaryota</taxon>
        <taxon>Viridiplantae</taxon>
        <taxon>Streptophyta</taxon>
        <taxon>Embryophyta</taxon>
        <taxon>Tracheophyta</taxon>
        <taxon>Spermatophyta</taxon>
        <taxon>Magnoliopsida</taxon>
        <taxon>Ranunculales</taxon>
        <taxon>Circaeasteraceae</taxon>
        <taxon>Kingdonia</taxon>
    </lineage>
</organism>
<dbReference type="AlphaFoldDB" id="A0A7J7LET2"/>
<evidence type="ECO:0000256" key="1">
    <source>
        <dbReference type="ARBA" id="ARBA00004123"/>
    </source>
</evidence>
<dbReference type="Gene3D" id="3.40.1810.10">
    <property type="entry name" value="Transcription factor, MADS-box"/>
    <property type="match status" value="1"/>
</dbReference>
<accession>A0A7J7LET2</accession>
<sequence>MGRRKIEIEAITEKSKKQVTFFKHRKGLFLKTSELSNLCESDVAIITFSPGDKVFSFGNKPVDSVVARFLRDSQDYVTSTSSTYVCEDKLAQKNKEEMLDFSSIPTLLFRFTSTHVSRSYRCYWLCPIVIPS</sequence>
<protein>
    <recommendedName>
        <fullName evidence="6">MADS-box domain-containing protein</fullName>
    </recommendedName>
</protein>
<dbReference type="EMBL" id="JACGCM010002332">
    <property type="protein sequence ID" value="KAF6141137.1"/>
    <property type="molecule type" value="Genomic_DNA"/>
</dbReference>
<dbReference type="Pfam" id="PF00319">
    <property type="entry name" value="SRF-TF"/>
    <property type="match status" value="1"/>
</dbReference>
<dbReference type="GO" id="GO:0000981">
    <property type="term" value="F:DNA-binding transcription factor activity, RNA polymerase II-specific"/>
    <property type="evidence" value="ECO:0007669"/>
    <property type="project" value="TreeGrafter"/>
</dbReference>
<evidence type="ECO:0000256" key="2">
    <source>
        <dbReference type="ARBA" id="ARBA00023015"/>
    </source>
</evidence>
<evidence type="ECO:0000259" key="6">
    <source>
        <dbReference type="PROSITE" id="PS50066"/>
    </source>
</evidence>
<keyword evidence="4" id="KW-0804">Transcription</keyword>
<dbReference type="PROSITE" id="PS50066">
    <property type="entry name" value="MADS_BOX_2"/>
    <property type="match status" value="1"/>
</dbReference>
<keyword evidence="5" id="KW-0539">Nucleus</keyword>
<dbReference type="GO" id="GO:0046983">
    <property type="term" value="F:protein dimerization activity"/>
    <property type="evidence" value="ECO:0007669"/>
    <property type="project" value="InterPro"/>
</dbReference>
<dbReference type="PANTHER" id="PTHR11945:SF629">
    <property type="entry name" value="OS02G0164450 PROTEIN"/>
    <property type="match status" value="1"/>
</dbReference>
<keyword evidence="3" id="KW-0238">DNA-binding</keyword>